<protein>
    <submittedName>
        <fullName evidence="13">Sodium:solute symporter</fullName>
    </submittedName>
</protein>
<dbReference type="InterPro" id="IPR051163">
    <property type="entry name" value="Sodium:Solute_Symporter_SSF"/>
</dbReference>
<evidence type="ECO:0000256" key="5">
    <source>
        <dbReference type="ARBA" id="ARBA00022692"/>
    </source>
</evidence>
<feature type="transmembrane region" description="Helical" evidence="12">
    <location>
        <begin position="272"/>
        <end position="297"/>
    </location>
</feature>
<keyword evidence="9 12" id="KW-0472">Membrane</keyword>
<keyword evidence="5 12" id="KW-0812">Transmembrane</keyword>
<dbReference type="PANTHER" id="PTHR42985:SF47">
    <property type="entry name" value="INTEGRAL MEMBRANE TRANSPORT PROTEIN"/>
    <property type="match status" value="1"/>
</dbReference>
<feature type="transmembrane region" description="Helical" evidence="12">
    <location>
        <begin position="233"/>
        <end position="251"/>
    </location>
</feature>
<organism evidence="13 14">
    <name type="scientific">Thalassobellus suaedae</name>
    <dbReference type="NCBI Taxonomy" id="3074124"/>
    <lineage>
        <taxon>Bacteria</taxon>
        <taxon>Pseudomonadati</taxon>
        <taxon>Bacteroidota</taxon>
        <taxon>Flavobacteriia</taxon>
        <taxon>Flavobacteriales</taxon>
        <taxon>Flavobacteriaceae</taxon>
        <taxon>Thalassobellus</taxon>
    </lineage>
</organism>
<evidence type="ECO:0000256" key="9">
    <source>
        <dbReference type="ARBA" id="ARBA00023136"/>
    </source>
</evidence>
<dbReference type="Pfam" id="PF00474">
    <property type="entry name" value="SSF"/>
    <property type="match status" value="1"/>
</dbReference>
<keyword evidence="10" id="KW-0739">Sodium transport</keyword>
<accession>A0ABY9Y108</accession>
<dbReference type="Gene3D" id="1.20.1730.10">
    <property type="entry name" value="Sodium/glucose cotransporter"/>
    <property type="match status" value="1"/>
</dbReference>
<evidence type="ECO:0000256" key="6">
    <source>
        <dbReference type="ARBA" id="ARBA00022989"/>
    </source>
</evidence>
<keyword evidence="14" id="KW-1185">Reference proteome</keyword>
<feature type="transmembrane region" description="Helical" evidence="12">
    <location>
        <begin position="119"/>
        <end position="146"/>
    </location>
</feature>
<dbReference type="CDD" id="cd10326">
    <property type="entry name" value="SLC5sbd_NIS-like"/>
    <property type="match status" value="1"/>
</dbReference>
<reference evidence="13 14" key="1">
    <citation type="submission" date="2023-09" db="EMBL/GenBank/DDBJ databases">
        <title>Thalassobella suaedae gen. nov., sp. nov., a marine bacterium of the family Flavobacteriaceae isolated from a halophyte Suaeda japonica.</title>
        <authorList>
            <person name="Lee S.Y."/>
            <person name="Hwang C.Y."/>
        </authorList>
    </citation>
    <scope>NUCLEOTIDE SEQUENCE [LARGE SCALE GENOMIC DNA]</scope>
    <source>
        <strain evidence="13 14">HL-DH10</strain>
    </source>
</reference>
<feature type="transmembrane region" description="Helical" evidence="12">
    <location>
        <begin position="435"/>
        <end position="456"/>
    </location>
</feature>
<evidence type="ECO:0000256" key="7">
    <source>
        <dbReference type="ARBA" id="ARBA00023053"/>
    </source>
</evidence>
<feature type="transmembrane region" description="Helical" evidence="12">
    <location>
        <begin position="6"/>
        <end position="23"/>
    </location>
</feature>
<evidence type="ECO:0000256" key="2">
    <source>
        <dbReference type="ARBA" id="ARBA00006434"/>
    </source>
</evidence>
<dbReference type="EMBL" id="CP134536">
    <property type="protein sequence ID" value="WNH11588.1"/>
    <property type="molecule type" value="Genomic_DNA"/>
</dbReference>
<evidence type="ECO:0000256" key="3">
    <source>
        <dbReference type="ARBA" id="ARBA00022448"/>
    </source>
</evidence>
<feature type="transmembrane region" description="Helical" evidence="12">
    <location>
        <begin position="325"/>
        <end position="343"/>
    </location>
</feature>
<evidence type="ECO:0000256" key="4">
    <source>
        <dbReference type="ARBA" id="ARBA00022475"/>
    </source>
</evidence>
<dbReference type="RefSeq" id="WP_415861571.1">
    <property type="nucleotide sequence ID" value="NZ_CP134536.1"/>
</dbReference>
<evidence type="ECO:0000256" key="10">
    <source>
        <dbReference type="ARBA" id="ARBA00023201"/>
    </source>
</evidence>
<proteinExistence type="inferred from homology"/>
<evidence type="ECO:0000313" key="14">
    <source>
        <dbReference type="Proteomes" id="UP001303407"/>
    </source>
</evidence>
<keyword evidence="8" id="KW-0406">Ion transport</keyword>
<sequence length="486" mass="54495">MTATQILLLIAAYFGVLILISYFTGKEDSNDAFFKANKSAPWYLVAFGMIGASLSGVTFISVPGMIGGQQFAYMQGVFGFFVGYLFILFVLLPIYYKLNVTSIYQYLEQRFGKISYKTGAFFFLLSRVTGASFRLFLVALAMQYIVFEDIGIPFWATVVISILLIWIYTNRGGIKTIIWTDTLQTLAMLTSVGVAIYLINEKLDWSYIEFLNSNEFSSRGKIFFFDDPNATTYFWKYFIGGIFIAIAMTGLDQDMMQKNLTCKTSQESKKNMFTMATLLVFVNFFFLSLGALLFIYAEKFGLQIPIVDGKTRTDLLFPEIAMNQGLGTGLAITFIIGLIAAAYSSADSALTSLTTSFSVDFLNIEKLPIESQKPLRKKVHIGVSILLIIVVIIFNNLEGNVVGNLFKFATFTYGPLLGLFAFGILTNYQIKDKYAWVIGLLSIVISFAITSLPESIIGSYKFHWEILPLNGLITFMGLILIRRKQD</sequence>
<gene>
    <name evidence="13" type="ORF">RHP49_11845</name>
</gene>
<name>A0ABY9Y108_9FLAO</name>
<keyword evidence="3" id="KW-0813">Transport</keyword>
<dbReference type="Proteomes" id="UP001303407">
    <property type="component" value="Chromosome"/>
</dbReference>
<dbReference type="InterPro" id="IPR001734">
    <property type="entry name" value="Na/solute_symporter"/>
</dbReference>
<evidence type="ECO:0000256" key="8">
    <source>
        <dbReference type="ARBA" id="ARBA00023065"/>
    </source>
</evidence>
<feature type="transmembrane region" description="Helical" evidence="12">
    <location>
        <begin position="462"/>
        <end position="481"/>
    </location>
</feature>
<feature type="transmembrane region" description="Helical" evidence="12">
    <location>
        <begin position="409"/>
        <end position="428"/>
    </location>
</feature>
<evidence type="ECO:0000256" key="12">
    <source>
        <dbReference type="SAM" id="Phobius"/>
    </source>
</evidence>
<keyword evidence="4" id="KW-1003">Cell membrane</keyword>
<keyword evidence="6 12" id="KW-1133">Transmembrane helix</keyword>
<evidence type="ECO:0000313" key="13">
    <source>
        <dbReference type="EMBL" id="WNH11588.1"/>
    </source>
</evidence>
<keyword evidence="7" id="KW-0915">Sodium</keyword>
<dbReference type="PANTHER" id="PTHR42985">
    <property type="entry name" value="SODIUM-COUPLED MONOCARBOXYLATE TRANSPORTER"/>
    <property type="match status" value="1"/>
</dbReference>
<feature type="transmembrane region" description="Helical" evidence="12">
    <location>
        <begin position="152"/>
        <end position="169"/>
    </location>
</feature>
<dbReference type="PROSITE" id="PS50283">
    <property type="entry name" value="NA_SOLUT_SYMP_3"/>
    <property type="match status" value="1"/>
</dbReference>
<feature type="transmembrane region" description="Helical" evidence="12">
    <location>
        <begin position="43"/>
        <end position="66"/>
    </location>
</feature>
<comment type="subcellular location">
    <subcellularLocation>
        <location evidence="1">Cell membrane</location>
        <topology evidence="1">Multi-pass membrane protein</topology>
    </subcellularLocation>
</comment>
<comment type="similarity">
    <text evidence="2 11">Belongs to the sodium:solute symporter (SSF) (TC 2.A.21) family.</text>
</comment>
<evidence type="ECO:0000256" key="11">
    <source>
        <dbReference type="RuleBase" id="RU362091"/>
    </source>
</evidence>
<feature type="transmembrane region" description="Helical" evidence="12">
    <location>
        <begin position="176"/>
        <end position="199"/>
    </location>
</feature>
<evidence type="ECO:0000256" key="1">
    <source>
        <dbReference type="ARBA" id="ARBA00004651"/>
    </source>
</evidence>
<feature type="transmembrane region" description="Helical" evidence="12">
    <location>
        <begin position="72"/>
        <end position="98"/>
    </location>
</feature>
<feature type="transmembrane region" description="Helical" evidence="12">
    <location>
        <begin position="379"/>
        <end position="397"/>
    </location>
</feature>
<dbReference type="InterPro" id="IPR038377">
    <property type="entry name" value="Na/Glc_symporter_sf"/>
</dbReference>